<reference evidence="1 2" key="1">
    <citation type="submission" date="2015-01" db="EMBL/GenBank/DDBJ databases">
        <title>Evolution of Trichinella species and genotypes.</title>
        <authorList>
            <person name="Korhonen P.K."/>
            <person name="Edoardo P."/>
            <person name="Giuseppe L.R."/>
            <person name="Gasser R.B."/>
        </authorList>
    </citation>
    <scope>NUCLEOTIDE SEQUENCE [LARGE SCALE GENOMIC DNA]</scope>
    <source>
        <strain evidence="1">ISS2496</strain>
    </source>
</reference>
<evidence type="ECO:0000313" key="1">
    <source>
        <dbReference type="EMBL" id="KRY09579.1"/>
    </source>
</evidence>
<organism evidence="1 2">
    <name type="scientific">Trichinella patagoniensis</name>
    <dbReference type="NCBI Taxonomy" id="990121"/>
    <lineage>
        <taxon>Eukaryota</taxon>
        <taxon>Metazoa</taxon>
        <taxon>Ecdysozoa</taxon>
        <taxon>Nematoda</taxon>
        <taxon>Enoplea</taxon>
        <taxon>Dorylaimia</taxon>
        <taxon>Trichinellida</taxon>
        <taxon>Trichinellidae</taxon>
        <taxon>Trichinella</taxon>
    </lineage>
</organism>
<proteinExistence type="predicted"/>
<sequence length="160" mass="17532">MLKTGLIFSTPATSVWEKCKGKDCESALPGTTDSRAIFSLLTAFHDAVGKLKSTLDLGALTTLRKHVPSNLSIAGVQNPPPIRTESAVTCYVASTFDKFKWDRSTGVIMPVFGLDFSRSPKFDAMDTPAFSTSKGVSQERMLTSYYAKKSDVLRYLMDDC</sequence>
<dbReference type="Proteomes" id="UP000054783">
    <property type="component" value="Unassembled WGS sequence"/>
</dbReference>
<dbReference type="EMBL" id="JYDQ01000267">
    <property type="protein sequence ID" value="KRY09579.1"/>
    <property type="molecule type" value="Genomic_DNA"/>
</dbReference>
<name>A0A0V0ZB54_9BILA</name>
<accession>A0A0V0ZB54</accession>
<evidence type="ECO:0000313" key="2">
    <source>
        <dbReference type="Proteomes" id="UP000054783"/>
    </source>
</evidence>
<dbReference type="OrthoDB" id="5914285at2759"/>
<keyword evidence="2" id="KW-1185">Reference proteome</keyword>
<gene>
    <name evidence="1" type="ORF">T12_10688</name>
</gene>
<dbReference type="AlphaFoldDB" id="A0A0V0ZB54"/>
<protein>
    <submittedName>
        <fullName evidence="1">Uncharacterized protein</fullName>
    </submittedName>
</protein>
<comment type="caution">
    <text evidence="1">The sequence shown here is derived from an EMBL/GenBank/DDBJ whole genome shotgun (WGS) entry which is preliminary data.</text>
</comment>